<dbReference type="HOGENOM" id="CLU_801918_0_0_1"/>
<dbReference type="InterPro" id="IPR054505">
    <property type="entry name" value="Myb_DNA-bind_8"/>
</dbReference>
<evidence type="ECO:0000313" key="4">
    <source>
        <dbReference type="Proteomes" id="UP000054321"/>
    </source>
</evidence>
<feature type="compositionally biased region" description="Low complexity" evidence="1">
    <location>
        <begin position="210"/>
        <end position="219"/>
    </location>
</feature>
<dbReference type="OrthoDB" id="3944408at2759"/>
<feature type="region of interest" description="Disordered" evidence="1">
    <location>
        <begin position="112"/>
        <end position="186"/>
    </location>
</feature>
<feature type="domain" description="Myb-like DNA-binding" evidence="2">
    <location>
        <begin position="81"/>
        <end position="114"/>
    </location>
</feature>
<feature type="compositionally biased region" description="Basic and acidic residues" evidence="1">
    <location>
        <begin position="308"/>
        <end position="324"/>
    </location>
</feature>
<dbReference type="Pfam" id="PF22980">
    <property type="entry name" value="Myb_DNA-bind_8"/>
    <property type="match status" value="1"/>
</dbReference>
<feature type="region of interest" description="Disordered" evidence="1">
    <location>
        <begin position="307"/>
        <end position="346"/>
    </location>
</feature>
<dbReference type="AlphaFoldDB" id="A0A0C3CIW9"/>
<dbReference type="Proteomes" id="UP000054321">
    <property type="component" value="Unassembled WGS sequence"/>
</dbReference>
<feature type="compositionally biased region" description="Basic and acidic residues" evidence="1">
    <location>
        <begin position="152"/>
        <end position="167"/>
    </location>
</feature>
<reference evidence="3 4" key="1">
    <citation type="submission" date="2014-04" db="EMBL/GenBank/DDBJ databases">
        <authorList>
            <consortium name="DOE Joint Genome Institute"/>
            <person name="Kuo A."/>
            <person name="Martino E."/>
            <person name="Perotto S."/>
            <person name="Kohler A."/>
            <person name="Nagy L.G."/>
            <person name="Floudas D."/>
            <person name="Copeland A."/>
            <person name="Barry K.W."/>
            <person name="Cichocki N."/>
            <person name="Veneault-Fourrey C."/>
            <person name="LaButti K."/>
            <person name="Lindquist E.A."/>
            <person name="Lipzen A."/>
            <person name="Lundell T."/>
            <person name="Morin E."/>
            <person name="Murat C."/>
            <person name="Sun H."/>
            <person name="Tunlid A."/>
            <person name="Henrissat B."/>
            <person name="Grigoriev I.V."/>
            <person name="Hibbett D.S."/>
            <person name="Martin F."/>
            <person name="Nordberg H.P."/>
            <person name="Cantor M.N."/>
            <person name="Hua S.X."/>
        </authorList>
    </citation>
    <scope>NUCLEOTIDE SEQUENCE [LARGE SCALE GENOMIC DNA]</scope>
    <source>
        <strain evidence="3 4">Zn</strain>
    </source>
</reference>
<reference evidence="4" key="2">
    <citation type="submission" date="2015-01" db="EMBL/GenBank/DDBJ databases">
        <title>Evolutionary Origins and Diversification of the Mycorrhizal Mutualists.</title>
        <authorList>
            <consortium name="DOE Joint Genome Institute"/>
            <consortium name="Mycorrhizal Genomics Consortium"/>
            <person name="Kohler A."/>
            <person name="Kuo A."/>
            <person name="Nagy L.G."/>
            <person name="Floudas D."/>
            <person name="Copeland A."/>
            <person name="Barry K.W."/>
            <person name="Cichocki N."/>
            <person name="Veneault-Fourrey C."/>
            <person name="LaButti K."/>
            <person name="Lindquist E.A."/>
            <person name="Lipzen A."/>
            <person name="Lundell T."/>
            <person name="Morin E."/>
            <person name="Murat C."/>
            <person name="Riley R."/>
            <person name="Ohm R."/>
            <person name="Sun H."/>
            <person name="Tunlid A."/>
            <person name="Henrissat B."/>
            <person name="Grigoriev I.V."/>
            <person name="Hibbett D.S."/>
            <person name="Martin F."/>
        </authorList>
    </citation>
    <scope>NUCLEOTIDE SEQUENCE [LARGE SCALE GENOMIC DNA]</scope>
    <source>
        <strain evidence="4">Zn</strain>
    </source>
</reference>
<dbReference type="EMBL" id="KN832879">
    <property type="protein sequence ID" value="KIM99003.1"/>
    <property type="molecule type" value="Genomic_DNA"/>
</dbReference>
<evidence type="ECO:0000256" key="1">
    <source>
        <dbReference type="SAM" id="MobiDB-lite"/>
    </source>
</evidence>
<evidence type="ECO:0000313" key="3">
    <source>
        <dbReference type="EMBL" id="KIM99003.1"/>
    </source>
</evidence>
<feature type="compositionally biased region" description="Basic and acidic residues" evidence="1">
    <location>
        <begin position="334"/>
        <end position="346"/>
    </location>
</feature>
<accession>A0A0C3CIW9</accession>
<keyword evidence="4" id="KW-1185">Reference proteome</keyword>
<gene>
    <name evidence="3" type="ORF">OIDMADRAFT_146672</name>
</gene>
<evidence type="ECO:0000259" key="2">
    <source>
        <dbReference type="Pfam" id="PF22980"/>
    </source>
</evidence>
<name>A0A0C3CIW9_OIDMZ</name>
<organism evidence="3 4">
    <name type="scientific">Oidiodendron maius (strain Zn)</name>
    <dbReference type="NCBI Taxonomy" id="913774"/>
    <lineage>
        <taxon>Eukaryota</taxon>
        <taxon>Fungi</taxon>
        <taxon>Dikarya</taxon>
        <taxon>Ascomycota</taxon>
        <taxon>Pezizomycotina</taxon>
        <taxon>Leotiomycetes</taxon>
        <taxon>Leotiomycetes incertae sedis</taxon>
        <taxon>Myxotrichaceae</taxon>
        <taxon>Oidiodendron</taxon>
    </lineage>
</organism>
<protein>
    <recommendedName>
        <fullName evidence="2">Myb-like DNA-binding domain-containing protein</fullName>
    </recommendedName>
</protein>
<dbReference type="STRING" id="913774.A0A0C3CIW9"/>
<feature type="region of interest" description="Disordered" evidence="1">
    <location>
        <begin position="206"/>
        <end position="229"/>
    </location>
</feature>
<sequence>MVAVTTQPYSGLLHASPAIRTAKTVQVEKLFQPPLLTRIHNASSPFSHRSLRPDGDPVLTAGEPAQTQHYGQRHRNHTALIDWNKVAHDPILSQEITNGHAARMRYSRFKKQMEGTAPVRRPRLNNSGSPSSSPKKTKVEKSAIKSPRKIKERAQSEAVGERVKPEASESGYGTGEGTPEAAGHETHTPCAGVVKREHISSGEENLNLYTPVTPSSSSPTPSPGFGAASQDMDEMLHSFSLPGHDHMSHEHMNHEHMSHEHMSHEHMSHAQMFPGVMEDPNQAYGLGMQIPLGMGIMVDPFSDGLWGGDHEHGQGSRREGEIHGAGEGSGVLVKTEERWEEGYRHA</sequence>
<dbReference type="InParanoid" id="A0A0C3CIW9"/>
<proteinExistence type="predicted"/>